<protein>
    <submittedName>
        <fullName evidence="2">Uncharacterized protein</fullName>
    </submittedName>
</protein>
<organism evidence="2 3">
    <name type="scientific">Peronospora destructor</name>
    <dbReference type="NCBI Taxonomy" id="86335"/>
    <lineage>
        <taxon>Eukaryota</taxon>
        <taxon>Sar</taxon>
        <taxon>Stramenopiles</taxon>
        <taxon>Oomycota</taxon>
        <taxon>Peronosporomycetes</taxon>
        <taxon>Peronosporales</taxon>
        <taxon>Peronosporaceae</taxon>
        <taxon>Peronospora</taxon>
    </lineage>
</organism>
<dbReference type="EMBL" id="CANTFM010000989">
    <property type="protein sequence ID" value="CAI5733110.1"/>
    <property type="molecule type" value="Genomic_DNA"/>
</dbReference>
<keyword evidence="3" id="KW-1185">Reference proteome</keyword>
<keyword evidence="1" id="KW-1133">Transmembrane helix</keyword>
<sequence>MARNDSQHDQEAVGLQPLLDYSDSNETSQDDYLMHTRRRKKTSSWIMVLGVVAVLLLLVHILFVALLRKTIVTLEQWTLPDLCHRKSVSEVIMKFQNPSYCSPVVGPLSITFAKKKTAFLHIQIAAFDLESGVTTMISSVNLELLTSPEVLYGLVLTDGEKIDVHGQVPVLISCMLVPFTIHLDVSNLLRENSRPPVHTSVSPLQWPYVLDPRLYGADAWRSGVVNGIKTELHRVVKQVLKTIALSHIHTETDEQEIFAFTDVSFKYASRMLWNLPSLSVEVLSAERQTILVAGLKRFLLGSGETFISAYTEVLKSQSKPLQSMLQSYLAGNDVVVHVGGGNCGTDCYLLQVLDHIDVKVNIPAKIDNKPALLREYFITPLVKELNSKTHKCLLELKVEIRINNPLPVHFDFYGIELDLLYEKVVSTDRPRPKFLRHIKDIKHVSWAPHEENSIVLVTAVHNFDTCMEVVELYLHNQLTFDIQHGHISIGAGSGNFSIPFSTKGIHIHPHAATSQV</sequence>
<proteinExistence type="predicted"/>
<dbReference type="Proteomes" id="UP001162029">
    <property type="component" value="Unassembled WGS sequence"/>
</dbReference>
<keyword evidence="1" id="KW-0472">Membrane</keyword>
<evidence type="ECO:0000256" key="1">
    <source>
        <dbReference type="SAM" id="Phobius"/>
    </source>
</evidence>
<accession>A0AAV0UB94</accession>
<reference evidence="2" key="1">
    <citation type="submission" date="2022-12" db="EMBL/GenBank/DDBJ databases">
        <authorList>
            <person name="Webb A."/>
        </authorList>
    </citation>
    <scope>NUCLEOTIDE SEQUENCE</scope>
    <source>
        <strain evidence="2">Pd1</strain>
    </source>
</reference>
<keyword evidence="1" id="KW-0812">Transmembrane</keyword>
<name>A0AAV0UB94_9STRA</name>
<gene>
    <name evidence="2" type="ORF">PDE001_LOCUS5305</name>
</gene>
<feature type="transmembrane region" description="Helical" evidence="1">
    <location>
        <begin position="44"/>
        <end position="67"/>
    </location>
</feature>
<evidence type="ECO:0000313" key="2">
    <source>
        <dbReference type="EMBL" id="CAI5733110.1"/>
    </source>
</evidence>
<comment type="caution">
    <text evidence="2">The sequence shown here is derived from an EMBL/GenBank/DDBJ whole genome shotgun (WGS) entry which is preliminary data.</text>
</comment>
<dbReference type="AlphaFoldDB" id="A0AAV0UB94"/>
<evidence type="ECO:0000313" key="3">
    <source>
        <dbReference type="Proteomes" id="UP001162029"/>
    </source>
</evidence>